<evidence type="ECO:0000256" key="11">
    <source>
        <dbReference type="ARBA" id="ARBA00023209"/>
    </source>
</evidence>
<keyword evidence="9" id="KW-0809">Transit peptide</keyword>
<protein>
    <recommendedName>
        <fullName evidence="14">Glycerol-3-phosphate acyltransferase, chloroplastic</fullName>
        <shortName evidence="14">GPAT</shortName>
        <ecNumber evidence="14">2.3.1.15</ecNumber>
    </recommendedName>
</protein>
<keyword evidence="7 14" id="KW-0934">Plastid</keyword>
<name>A0ABP1FWR5_9CHLO</name>
<reference evidence="16 17" key="1">
    <citation type="submission" date="2024-06" db="EMBL/GenBank/DDBJ databases">
        <authorList>
            <person name="Kraege A."/>
            <person name="Thomma B."/>
        </authorList>
    </citation>
    <scope>NUCLEOTIDE SEQUENCE [LARGE SCALE GENOMIC DNA]</scope>
</reference>
<evidence type="ECO:0000256" key="12">
    <source>
        <dbReference type="ARBA" id="ARBA00023264"/>
    </source>
</evidence>
<dbReference type="PANTHER" id="PTHR35695:SF1">
    <property type="entry name" value="GLYCEROL-3-PHOSPHATE ACYLTRANSFERASE, CHLOROPLASTIC"/>
    <property type="match status" value="1"/>
</dbReference>
<dbReference type="Proteomes" id="UP001497392">
    <property type="component" value="Unassembled WGS sequence"/>
</dbReference>
<evidence type="ECO:0000256" key="4">
    <source>
        <dbReference type="ARBA" id="ARBA00007937"/>
    </source>
</evidence>
<dbReference type="InterPro" id="IPR002123">
    <property type="entry name" value="Plipid/glycerol_acylTrfase"/>
</dbReference>
<keyword evidence="5" id="KW-0444">Lipid biosynthesis</keyword>
<evidence type="ECO:0000256" key="1">
    <source>
        <dbReference type="ARBA" id="ARBA00004470"/>
    </source>
</evidence>
<evidence type="ECO:0000256" key="9">
    <source>
        <dbReference type="ARBA" id="ARBA00022946"/>
    </source>
</evidence>
<proteinExistence type="inferred from homology"/>
<evidence type="ECO:0000256" key="8">
    <source>
        <dbReference type="ARBA" id="ARBA00022679"/>
    </source>
</evidence>
<keyword evidence="10 14" id="KW-0443">Lipid metabolism</keyword>
<keyword evidence="13 14" id="KW-0012">Acyltransferase</keyword>
<comment type="pathway">
    <text evidence="3">Lipid metabolism.</text>
</comment>
<accession>A0ABP1FWR5</accession>
<dbReference type="SUPFAM" id="SSF69593">
    <property type="entry name" value="Glycerol-3-phosphate (1)-acyltransferase"/>
    <property type="match status" value="1"/>
</dbReference>
<comment type="caution">
    <text evidence="16">The sequence shown here is derived from an EMBL/GenBank/DDBJ whole genome shotgun (WGS) entry which is preliminary data.</text>
</comment>
<feature type="domain" description="Phospholipid/glycerol acyltransferase" evidence="15">
    <location>
        <begin position="195"/>
        <end position="340"/>
    </location>
</feature>
<evidence type="ECO:0000256" key="6">
    <source>
        <dbReference type="ARBA" id="ARBA00022528"/>
    </source>
</evidence>
<keyword evidence="6 14" id="KW-0150">Chloroplast</keyword>
<evidence type="ECO:0000256" key="14">
    <source>
        <dbReference type="PIRNR" id="PIRNR000431"/>
    </source>
</evidence>
<sequence>MAWQAAGLPQSASGSQCRCSDRVPAVWKQYFGTSTRLVQRRLRSPLRAAARQQILIQSVAEVAKPRPTFATVQSQEEFFAILEAGVAAKKIPQLLLLAFKDFYNNYKTAVLGSGVPGADEKRVAQVMGAIADRVTDQFINPYTFPSSHKRILEPYNYYDFGQNYVRNLVNFDISVVGHLDNFDKMQSYLDQGDNVVCLANHQTEADPAVWALLLERTHPRLATDVIYVAGDRVVTDPLCKPFSMGRNLFCVHSKKRMDNEPELKADKQRTNRRTVVEMGKALREGGKLLWIAPSGGRDRPNAEGTWLPAPFDAASVDLMRYLIASSKRPGHLFPLAMHSGEMMPPPATLDKSVGERRLTFYVGVGVSAGDELNVEEVTQGISEKDAQQAALARAAFEAVTAEYKQLEAAITDAGRREAMSDVYQQPWLQ</sequence>
<dbReference type="PANTHER" id="PTHR35695">
    <property type="entry name" value="GLYCEROL-3-PHOSPHATE ACYLTRANSFERASE, CHLOROPLASTIC"/>
    <property type="match status" value="1"/>
</dbReference>
<comment type="similarity">
    <text evidence="4 14">Belongs to the GPAT/DAPAT family.</text>
</comment>
<evidence type="ECO:0000256" key="7">
    <source>
        <dbReference type="ARBA" id="ARBA00022640"/>
    </source>
</evidence>
<dbReference type="InterPro" id="IPR023083">
    <property type="entry name" value="G3P_O-acylTrfase_N"/>
</dbReference>
<dbReference type="Pfam" id="PF01553">
    <property type="entry name" value="Acyltransferase"/>
    <property type="match status" value="1"/>
</dbReference>
<dbReference type="Pfam" id="PF14829">
    <property type="entry name" value="GPAT_N"/>
    <property type="match status" value="1"/>
</dbReference>
<comment type="subcellular location">
    <subcellularLocation>
        <location evidence="1 14">Plastid</location>
        <location evidence="1 14">Chloroplast stroma</location>
    </subcellularLocation>
</comment>
<keyword evidence="8 14" id="KW-0808">Transferase</keyword>
<dbReference type="InterPro" id="IPR038114">
    <property type="entry name" value="GPAT_N_sf"/>
</dbReference>
<comment type="catalytic activity">
    <reaction evidence="14">
        <text>sn-glycerol 3-phosphate + an acyl-CoA = a 1-acyl-sn-glycero-3-phosphate + CoA</text>
        <dbReference type="Rhea" id="RHEA:15325"/>
        <dbReference type="ChEBI" id="CHEBI:57287"/>
        <dbReference type="ChEBI" id="CHEBI:57597"/>
        <dbReference type="ChEBI" id="CHEBI:57970"/>
        <dbReference type="ChEBI" id="CHEBI:58342"/>
        <dbReference type="EC" id="2.3.1.15"/>
    </reaction>
</comment>
<gene>
    <name evidence="16" type="primary">g5416</name>
    <name evidence="16" type="ORF">VP750_LOCUS4634</name>
</gene>
<dbReference type="EMBL" id="CAXHTA020000007">
    <property type="protein sequence ID" value="CAL5222975.1"/>
    <property type="molecule type" value="Genomic_DNA"/>
</dbReference>
<comment type="pathway">
    <text evidence="2 14">Phospholipid metabolism; CDP-diacylglycerol biosynthesis; CDP-diacylglycerol from sn-glycerol 3-phosphate: step 1/3.</text>
</comment>
<evidence type="ECO:0000313" key="17">
    <source>
        <dbReference type="Proteomes" id="UP001497392"/>
    </source>
</evidence>
<dbReference type="PIRSF" id="PIRSF000431">
    <property type="entry name" value="Glycerol-3-P_O-acyltransfrase"/>
    <property type="match status" value="1"/>
</dbReference>
<organism evidence="16 17">
    <name type="scientific">Coccomyxa viridis</name>
    <dbReference type="NCBI Taxonomy" id="1274662"/>
    <lineage>
        <taxon>Eukaryota</taxon>
        <taxon>Viridiplantae</taxon>
        <taxon>Chlorophyta</taxon>
        <taxon>core chlorophytes</taxon>
        <taxon>Trebouxiophyceae</taxon>
        <taxon>Trebouxiophyceae incertae sedis</taxon>
        <taxon>Coccomyxaceae</taxon>
        <taxon>Coccomyxa</taxon>
    </lineage>
</organism>
<keyword evidence="17" id="KW-1185">Reference proteome</keyword>
<evidence type="ECO:0000259" key="15">
    <source>
        <dbReference type="SMART" id="SM00563"/>
    </source>
</evidence>
<evidence type="ECO:0000256" key="5">
    <source>
        <dbReference type="ARBA" id="ARBA00022516"/>
    </source>
</evidence>
<evidence type="ECO:0000256" key="3">
    <source>
        <dbReference type="ARBA" id="ARBA00005189"/>
    </source>
</evidence>
<dbReference type="SMART" id="SM00563">
    <property type="entry name" value="PlsC"/>
    <property type="match status" value="1"/>
</dbReference>
<evidence type="ECO:0000256" key="10">
    <source>
        <dbReference type="ARBA" id="ARBA00023098"/>
    </source>
</evidence>
<keyword evidence="11" id="KW-0594">Phospholipid biosynthesis</keyword>
<keyword evidence="12" id="KW-1208">Phospholipid metabolism</keyword>
<dbReference type="Gene3D" id="1.10.1200.50">
    <property type="entry name" value="Glycerol-3-phosphate acyltransferase, alpha helical bundle, N-terminal"/>
    <property type="match status" value="1"/>
</dbReference>
<evidence type="ECO:0000256" key="13">
    <source>
        <dbReference type="ARBA" id="ARBA00023315"/>
    </source>
</evidence>
<comment type="function">
    <text evidence="14">Esterifies acyl-group from acyl-ACP to the sn-1 position of glycerol-3-phosphate. The enzyme from chilling-resistant plants discriminates against non-fluid palmitic acid and selects oleic acid whereas the enzyme from sensitive plants accepts both fatty acids.</text>
</comment>
<dbReference type="InterPro" id="IPR016222">
    <property type="entry name" value="G3P_O-acylTrfase_chlp"/>
</dbReference>
<dbReference type="Gene3D" id="3.40.1130.10">
    <property type="entry name" value="Glycerol-3-phosphate (1)-acyltransferase"/>
    <property type="match status" value="1"/>
</dbReference>
<evidence type="ECO:0000313" key="16">
    <source>
        <dbReference type="EMBL" id="CAL5222975.1"/>
    </source>
</evidence>
<evidence type="ECO:0000256" key="2">
    <source>
        <dbReference type="ARBA" id="ARBA00004765"/>
    </source>
</evidence>
<dbReference type="EC" id="2.3.1.15" evidence="14"/>